<proteinExistence type="predicted"/>
<feature type="compositionally biased region" description="Polar residues" evidence="4">
    <location>
        <begin position="33"/>
        <end position="73"/>
    </location>
</feature>
<dbReference type="Pfam" id="PF11488">
    <property type="entry name" value="Lge1"/>
    <property type="match status" value="1"/>
</dbReference>
<feature type="compositionally biased region" description="Basic residues" evidence="4">
    <location>
        <begin position="1"/>
        <end position="18"/>
    </location>
</feature>
<evidence type="ECO:0000313" key="6">
    <source>
        <dbReference type="EMBL" id="KAK5779731.1"/>
    </source>
</evidence>
<keyword evidence="2" id="KW-0156">Chromatin regulator</keyword>
<evidence type="ECO:0000259" key="5">
    <source>
        <dbReference type="Pfam" id="PF11488"/>
    </source>
</evidence>
<organism evidence="6 7">
    <name type="scientific">Arxiozyma heterogenica</name>
    <dbReference type="NCBI Taxonomy" id="278026"/>
    <lineage>
        <taxon>Eukaryota</taxon>
        <taxon>Fungi</taxon>
        <taxon>Dikarya</taxon>
        <taxon>Ascomycota</taxon>
        <taxon>Saccharomycotina</taxon>
        <taxon>Saccharomycetes</taxon>
        <taxon>Saccharomycetales</taxon>
        <taxon>Saccharomycetaceae</taxon>
        <taxon>Arxiozyma</taxon>
    </lineage>
</organism>
<reference evidence="7" key="1">
    <citation type="submission" date="2023-07" db="EMBL/GenBank/DDBJ databases">
        <title>A draft genome of Kazachstania heterogenica Y-27499.</title>
        <authorList>
            <person name="Donic C."/>
            <person name="Kralova J.S."/>
            <person name="Fidel L."/>
            <person name="Ben-Dor S."/>
            <person name="Jung S."/>
        </authorList>
    </citation>
    <scope>NUCLEOTIDE SEQUENCE [LARGE SCALE GENOMIC DNA]</scope>
    <source>
        <strain evidence="7">Y27499</strain>
    </source>
</reference>
<evidence type="ECO:0000313" key="7">
    <source>
        <dbReference type="Proteomes" id="UP001306508"/>
    </source>
</evidence>
<dbReference type="GO" id="GO:0006325">
    <property type="term" value="P:chromatin organization"/>
    <property type="evidence" value="ECO:0007669"/>
    <property type="project" value="UniProtKB-KW"/>
</dbReference>
<dbReference type="GO" id="GO:0005634">
    <property type="term" value="C:nucleus"/>
    <property type="evidence" value="ECO:0007669"/>
    <property type="project" value="UniProtKB-SubCell"/>
</dbReference>
<dbReference type="AlphaFoldDB" id="A0AAN7ZXS4"/>
<feature type="region of interest" description="Disordered" evidence="4">
    <location>
        <begin position="1"/>
        <end position="87"/>
    </location>
</feature>
<feature type="domain" description="Transcription regulator LGE1 helical region" evidence="5">
    <location>
        <begin position="162"/>
        <end position="230"/>
    </location>
</feature>
<dbReference type="InterPro" id="IPR021581">
    <property type="entry name" value="Tscrpt_reg_Lge1"/>
</dbReference>
<comment type="subcellular location">
    <subcellularLocation>
        <location evidence="1">Nucleus</location>
    </subcellularLocation>
</comment>
<sequence length="233" mass="26581">MRKYHYSNRSHPYSKYHTAHNGSNDHIKHRHNSQTSYLHQQQSPNSTHKISPSSSTLSHFDYHYNNTTPTSNTRFEHGSYPQRTPSPRIAAVSSKSTITAVTGDISTTTTTTTTHLVDPINKTSSFIINNERQPDNSNNNNNDQENNISKNTINYNNTLNSIFHIIGLDTTTSIDKLISVDEEDEEINIKLENNFISSIESNLEYQLLMNQSEKDTLNVQLTQEKLDNLLLMQ</sequence>
<protein>
    <recommendedName>
        <fullName evidence="5">Transcription regulator LGE1 helical region domain-containing protein</fullName>
    </recommendedName>
</protein>
<keyword evidence="3" id="KW-0539">Nucleus</keyword>
<evidence type="ECO:0000256" key="1">
    <source>
        <dbReference type="ARBA" id="ARBA00004123"/>
    </source>
</evidence>
<evidence type="ECO:0000256" key="4">
    <source>
        <dbReference type="SAM" id="MobiDB-lite"/>
    </source>
</evidence>
<gene>
    <name evidence="6" type="ORF">RI543_002852</name>
</gene>
<evidence type="ECO:0000256" key="3">
    <source>
        <dbReference type="ARBA" id="ARBA00023242"/>
    </source>
</evidence>
<feature type="region of interest" description="Disordered" evidence="4">
    <location>
        <begin position="129"/>
        <end position="149"/>
    </location>
</feature>
<keyword evidence="7" id="KW-1185">Reference proteome</keyword>
<evidence type="ECO:0000256" key="2">
    <source>
        <dbReference type="ARBA" id="ARBA00022853"/>
    </source>
</evidence>
<accession>A0AAN7ZXS4</accession>
<dbReference type="EMBL" id="JAWIZZ010000046">
    <property type="protein sequence ID" value="KAK5779731.1"/>
    <property type="molecule type" value="Genomic_DNA"/>
</dbReference>
<dbReference type="CDD" id="cd22897">
    <property type="entry name" value="Lge1"/>
    <property type="match status" value="1"/>
</dbReference>
<name>A0AAN7ZXS4_9SACH</name>
<comment type="caution">
    <text evidence="6">The sequence shown here is derived from an EMBL/GenBank/DDBJ whole genome shotgun (WGS) entry which is preliminary data.</text>
</comment>
<dbReference type="Proteomes" id="UP001306508">
    <property type="component" value="Unassembled WGS sequence"/>
</dbReference>